<reference evidence="2" key="1">
    <citation type="journal article" date="2023" name="Genome Biol. Evol.">
        <title>Long-read-based Genome Assembly of Drosophila gunungcola Reveals Fewer Chemosensory Genes in Flower-breeding Species.</title>
        <authorList>
            <person name="Negi A."/>
            <person name="Liao B.Y."/>
            <person name="Yeh S.D."/>
        </authorList>
    </citation>
    <scope>NUCLEOTIDE SEQUENCE</scope>
    <source>
        <strain evidence="2">Sukarami</strain>
    </source>
</reference>
<feature type="signal peptide" evidence="1">
    <location>
        <begin position="1"/>
        <end position="17"/>
    </location>
</feature>
<dbReference type="EMBL" id="JAMKOV010000009">
    <property type="protein sequence ID" value="KAI8038138.1"/>
    <property type="molecule type" value="Genomic_DNA"/>
</dbReference>
<proteinExistence type="predicted"/>
<keyword evidence="3" id="KW-1185">Reference proteome</keyword>
<protein>
    <submittedName>
        <fullName evidence="2">Uncharacterized protein</fullName>
    </submittedName>
</protein>
<evidence type="ECO:0000256" key="1">
    <source>
        <dbReference type="SAM" id="SignalP"/>
    </source>
</evidence>
<comment type="caution">
    <text evidence="2">The sequence shown here is derived from an EMBL/GenBank/DDBJ whole genome shotgun (WGS) entry which is preliminary data.</text>
</comment>
<evidence type="ECO:0000313" key="3">
    <source>
        <dbReference type="Proteomes" id="UP001059596"/>
    </source>
</evidence>
<feature type="chain" id="PRO_5040393268" evidence="1">
    <location>
        <begin position="18"/>
        <end position="51"/>
    </location>
</feature>
<name>A0A9P9YK86_9MUSC</name>
<sequence length="51" mass="5456">MLHRMSFFLSVGVLTAASPSGTTTFCTSPENCKKLQGKFGFGADSQPEVDE</sequence>
<dbReference type="AlphaFoldDB" id="A0A9P9YK86"/>
<accession>A0A9P9YK86</accession>
<gene>
    <name evidence="2" type="ORF">M5D96_009179</name>
</gene>
<feature type="non-terminal residue" evidence="2">
    <location>
        <position position="51"/>
    </location>
</feature>
<keyword evidence="1" id="KW-0732">Signal</keyword>
<organism evidence="2 3">
    <name type="scientific">Drosophila gunungcola</name>
    <name type="common">fruit fly</name>
    <dbReference type="NCBI Taxonomy" id="103775"/>
    <lineage>
        <taxon>Eukaryota</taxon>
        <taxon>Metazoa</taxon>
        <taxon>Ecdysozoa</taxon>
        <taxon>Arthropoda</taxon>
        <taxon>Hexapoda</taxon>
        <taxon>Insecta</taxon>
        <taxon>Pterygota</taxon>
        <taxon>Neoptera</taxon>
        <taxon>Endopterygota</taxon>
        <taxon>Diptera</taxon>
        <taxon>Brachycera</taxon>
        <taxon>Muscomorpha</taxon>
        <taxon>Ephydroidea</taxon>
        <taxon>Drosophilidae</taxon>
        <taxon>Drosophila</taxon>
        <taxon>Sophophora</taxon>
    </lineage>
</organism>
<dbReference type="Proteomes" id="UP001059596">
    <property type="component" value="Unassembled WGS sequence"/>
</dbReference>
<evidence type="ECO:0000313" key="2">
    <source>
        <dbReference type="EMBL" id="KAI8038138.1"/>
    </source>
</evidence>